<evidence type="ECO:0000256" key="1">
    <source>
        <dbReference type="SAM" id="MobiDB-lite"/>
    </source>
</evidence>
<accession>A0AAN9JLN5</accession>
<gene>
    <name evidence="2" type="ORF">RJT34_12411</name>
</gene>
<dbReference type="EMBL" id="JAYKXN010000003">
    <property type="protein sequence ID" value="KAK7301545.1"/>
    <property type="molecule type" value="Genomic_DNA"/>
</dbReference>
<proteinExistence type="predicted"/>
<feature type="compositionally biased region" description="Basic and acidic residues" evidence="1">
    <location>
        <begin position="15"/>
        <end position="24"/>
    </location>
</feature>
<feature type="region of interest" description="Disordered" evidence="1">
    <location>
        <begin position="15"/>
        <end position="70"/>
    </location>
</feature>
<evidence type="ECO:0000313" key="2">
    <source>
        <dbReference type="EMBL" id="KAK7301545.1"/>
    </source>
</evidence>
<keyword evidence="3" id="KW-1185">Reference proteome</keyword>
<name>A0AAN9JLN5_CLITE</name>
<protein>
    <submittedName>
        <fullName evidence="2">Uncharacterized protein</fullName>
    </submittedName>
</protein>
<reference evidence="2 3" key="1">
    <citation type="submission" date="2024-01" db="EMBL/GenBank/DDBJ databases">
        <title>The genomes of 5 underutilized Papilionoideae crops provide insights into root nodulation and disease resistance.</title>
        <authorList>
            <person name="Yuan L."/>
        </authorList>
    </citation>
    <scope>NUCLEOTIDE SEQUENCE [LARGE SCALE GENOMIC DNA]</scope>
    <source>
        <strain evidence="2">LY-2023</strain>
        <tissue evidence="2">Leaf</tissue>
    </source>
</reference>
<evidence type="ECO:0000313" key="3">
    <source>
        <dbReference type="Proteomes" id="UP001359559"/>
    </source>
</evidence>
<feature type="compositionally biased region" description="Acidic residues" evidence="1">
    <location>
        <begin position="35"/>
        <end position="47"/>
    </location>
</feature>
<comment type="caution">
    <text evidence="2">The sequence shown here is derived from an EMBL/GenBank/DDBJ whole genome shotgun (WGS) entry which is preliminary data.</text>
</comment>
<sequence>MIYGKHGSLKIEIQHEQGSKKAIDDLSDYESNAESGEEGSLESENEDDNKASNEEWASGTEAKLDASDNEDVVTSAEAHLKKVKAVVLQKLIP</sequence>
<organism evidence="2 3">
    <name type="scientific">Clitoria ternatea</name>
    <name type="common">Butterfly pea</name>
    <dbReference type="NCBI Taxonomy" id="43366"/>
    <lineage>
        <taxon>Eukaryota</taxon>
        <taxon>Viridiplantae</taxon>
        <taxon>Streptophyta</taxon>
        <taxon>Embryophyta</taxon>
        <taxon>Tracheophyta</taxon>
        <taxon>Spermatophyta</taxon>
        <taxon>Magnoliopsida</taxon>
        <taxon>eudicotyledons</taxon>
        <taxon>Gunneridae</taxon>
        <taxon>Pentapetalae</taxon>
        <taxon>rosids</taxon>
        <taxon>fabids</taxon>
        <taxon>Fabales</taxon>
        <taxon>Fabaceae</taxon>
        <taxon>Papilionoideae</taxon>
        <taxon>50 kb inversion clade</taxon>
        <taxon>NPAAA clade</taxon>
        <taxon>indigoferoid/millettioid clade</taxon>
        <taxon>Phaseoleae</taxon>
        <taxon>Clitoria</taxon>
    </lineage>
</organism>
<dbReference type="Proteomes" id="UP001359559">
    <property type="component" value="Unassembled WGS sequence"/>
</dbReference>
<dbReference type="AlphaFoldDB" id="A0AAN9JLN5"/>